<keyword evidence="4 10" id="KW-0812">Transmembrane</keyword>
<evidence type="ECO:0000256" key="7">
    <source>
        <dbReference type="ARBA" id="ARBA00023136"/>
    </source>
</evidence>
<keyword evidence="8" id="KW-0675">Receptor</keyword>
<evidence type="ECO:0000256" key="6">
    <source>
        <dbReference type="ARBA" id="ARBA00023077"/>
    </source>
</evidence>
<dbReference type="GO" id="GO:0044718">
    <property type="term" value="P:siderophore transmembrane transport"/>
    <property type="evidence" value="ECO:0007669"/>
    <property type="project" value="TreeGrafter"/>
</dbReference>
<evidence type="ECO:0000256" key="10">
    <source>
        <dbReference type="PROSITE-ProRule" id="PRU01360"/>
    </source>
</evidence>
<keyword evidence="7 10" id="KW-0472">Membrane</keyword>
<evidence type="ECO:0000259" key="12">
    <source>
        <dbReference type="Pfam" id="PF00593"/>
    </source>
</evidence>
<protein>
    <submittedName>
        <fullName evidence="14">Iron complex outermembrane recepter protein</fullName>
    </submittedName>
</protein>
<comment type="similarity">
    <text evidence="10 11">Belongs to the TonB-dependent receptor family.</text>
</comment>
<keyword evidence="2 10" id="KW-0813">Transport</keyword>
<dbReference type="Proteomes" id="UP000185812">
    <property type="component" value="Unassembled WGS sequence"/>
</dbReference>
<evidence type="ECO:0000256" key="8">
    <source>
        <dbReference type="ARBA" id="ARBA00023170"/>
    </source>
</evidence>
<sequence>MKHPVQVGLLLLSFLVSRGLEGYGQILKGRVTDAATGTPLIGATVFVPALQIGTTTDAEGRYCLRFTRTGRYRVLFSYVGYQPEAREVTLTDTTYLAVSLTPTAIEAPGVTITAKAQATDLLSTPQAVTVLEGRGLRLARGMTAVDALAQTPGVHLLHTGTGIAKPMIRGLTAQRVLVVQDGVRQEGQQWGEEHGVEVDAYAPERIEVVKGPASLLYGSDALGGVVQLATAGPFAYRQPVTGSLTLEGASNTRMGSAHLEIGGRQGRWFYGTKLTLRRAGAYDTPRGLVPNTGLAERNGMLQVGYQDHTAQVHLAYKGYRARLGFFEPEAEEATSGPDRRYHIGEPYQRVHHDLAQLRIQWRPGADRLELHVAWQQNRRQEFEHEESEALAAAREGPSLYLRLRTVTTDLRIHHRPIGPLFGTIGFSGLFQRNETLAAEALIPGARVWNGAVYVFEELMLPRLTLSGGVRWDGRWLFVEENEALGVSAQRRTYSALSGAVGLSWRVRPNLALAFHIGRAWRAPTLNELFSRGVHEGASRFEVGTPTLRPEQSFSVDGTLRWLQRRLHLEVNAFVHWITHFIFPRPTGQRDRDSGFFIYRFDQAQALLWGGELLLNLSITDWLHLHLGGDVTYTENRATRTPLPFSPPPRLLAGIEVHRERWGAADEVMLRLGPTVVASQQRVAPDEAPTDGYVVWHLAFSASWPLGAWRLVTDLTVQNLLNRAYVSHLSRLRPYGVLEPGRNVQLRLVLQR</sequence>
<dbReference type="RefSeq" id="WP_072716297.1">
    <property type="nucleotide sequence ID" value="NZ_FRAU01000010.1"/>
</dbReference>
<dbReference type="InterPro" id="IPR000531">
    <property type="entry name" value="Beta-barrel_TonB"/>
</dbReference>
<dbReference type="AlphaFoldDB" id="A0A1M6X3V1"/>
<accession>A0A1M6X3V1</accession>
<organism evidence="14 15">
    <name type="scientific">Rhodothermus profundi</name>
    <dbReference type="NCBI Taxonomy" id="633813"/>
    <lineage>
        <taxon>Bacteria</taxon>
        <taxon>Pseudomonadati</taxon>
        <taxon>Rhodothermota</taxon>
        <taxon>Rhodothermia</taxon>
        <taxon>Rhodothermales</taxon>
        <taxon>Rhodothermaceae</taxon>
        <taxon>Rhodothermus</taxon>
    </lineage>
</organism>
<evidence type="ECO:0000259" key="13">
    <source>
        <dbReference type="Pfam" id="PF07715"/>
    </source>
</evidence>
<keyword evidence="9 10" id="KW-0998">Cell outer membrane</keyword>
<evidence type="ECO:0000256" key="9">
    <source>
        <dbReference type="ARBA" id="ARBA00023237"/>
    </source>
</evidence>
<dbReference type="Gene3D" id="2.40.170.20">
    <property type="entry name" value="TonB-dependent receptor, beta-barrel domain"/>
    <property type="match status" value="1"/>
</dbReference>
<dbReference type="Pfam" id="PF13715">
    <property type="entry name" value="CarbopepD_reg_2"/>
    <property type="match status" value="1"/>
</dbReference>
<dbReference type="PROSITE" id="PS52016">
    <property type="entry name" value="TONB_DEPENDENT_REC_3"/>
    <property type="match status" value="1"/>
</dbReference>
<evidence type="ECO:0000256" key="4">
    <source>
        <dbReference type="ARBA" id="ARBA00022692"/>
    </source>
</evidence>
<evidence type="ECO:0000256" key="2">
    <source>
        <dbReference type="ARBA" id="ARBA00022448"/>
    </source>
</evidence>
<dbReference type="EMBL" id="FRAU01000010">
    <property type="protein sequence ID" value="SHL00660.1"/>
    <property type="molecule type" value="Genomic_DNA"/>
</dbReference>
<dbReference type="SUPFAM" id="SSF56935">
    <property type="entry name" value="Porins"/>
    <property type="match status" value="1"/>
</dbReference>
<feature type="domain" description="TonB-dependent receptor-like beta-barrel" evidence="12">
    <location>
        <begin position="314"/>
        <end position="719"/>
    </location>
</feature>
<dbReference type="InterPro" id="IPR012910">
    <property type="entry name" value="Plug_dom"/>
</dbReference>
<dbReference type="InterPro" id="IPR039426">
    <property type="entry name" value="TonB-dep_rcpt-like"/>
</dbReference>
<dbReference type="GO" id="GO:0009279">
    <property type="term" value="C:cell outer membrane"/>
    <property type="evidence" value="ECO:0007669"/>
    <property type="project" value="UniProtKB-SubCell"/>
</dbReference>
<dbReference type="Pfam" id="PF00593">
    <property type="entry name" value="TonB_dep_Rec_b-barrel"/>
    <property type="match status" value="1"/>
</dbReference>
<dbReference type="SUPFAM" id="SSF49464">
    <property type="entry name" value="Carboxypeptidase regulatory domain-like"/>
    <property type="match status" value="1"/>
</dbReference>
<evidence type="ECO:0000256" key="1">
    <source>
        <dbReference type="ARBA" id="ARBA00004571"/>
    </source>
</evidence>
<dbReference type="GO" id="GO:0015344">
    <property type="term" value="F:siderophore uptake transmembrane transporter activity"/>
    <property type="evidence" value="ECO:0007669"/>
    <property type="project" value="TreeGrafter"/>
</dbReference>
<dbReference type="STRING" id="633813.SAMN04488087_2492"/>
<feature type="domain" description="TonB-dependent receptor plug" evidence="13">
    <location>
        <begin position="121"/>
        <end position="225"/>
    </location>
</feature>
<keyword evidence="6 11" id="KW-0798">TonB box</keyword>
<gene>
    <name evidence="14" type="ORF">SAMN04488087_2492</name>
</gene>
<evidence type="ECO:0000256" key="11">
    <source>
        <dbReference type="RuleBase" id="RU003357"/>
    </source>
</evidence>
<dbReference type="Gene3D" id="2.60.40.1120">
    <property type="entry name" value="Carboxypeptidase-like, regulatory domain"/>
    <property type="match status" value="1"/>
</dbReference>
<name>A0A1M6X3V1_9BACT</name>
<dbReference type="PANTHER" id="PTHR30069:SF29">
    <property type="entry name" value="HEMOGLOBIN AND HEMOGLOBIN-HAPTOGLOBIN-BINDING PROTEIN 1-RELATED"/>
    <property type="match status" value="1"/>
</dbReference>
<reference evidence="15" key="1">
    <citation type="submission" date="2016-11" db="EMBL/GenBank/DDBJ databases">
        <authorList>
            <person name="Varghese N."/>
            <person name="Submissions S."/>
        </authorList>
    </citation>
    <scope>NUCLEOTIDE SEQUENCE [LARGE SCALE GENOMIC DNA]</scope>
    <source>
        <strain evidence="15">DSM 22212</strain>
    </source>
</reference>
<proteinExistence type="inferred from homology"/>
<evidence type="ECO:0000313" key="15">
    <source>
        <dbReference type="Proteomes" id="UP000185812"/>
    </source>
</evidence>
<dbReference type="InterPro" id="IPR037066">
    <property type="entry name" value="Plug_dom_sf"/>
</dbReference>
<evidence type="ECO:0000313" key="14">
    <source>
        <dbReference type="EMBL" id="SHL00660.1"/>
    </source>
</evidence>
<comment type="subcellular location">
    <subcellularLocation>
        <location evidence="1 10">Cell outer membrane</location>
        <topology evidence="1 10">Multi-pass membrane protein</topology>
    </subcellularLocation>
</comment>
<dbReference type="Pfam" id="PF07715">
    <property type="entry name" value="Plug"/>
    <property type="match status" value="1"/>
</dbReference>
<evidence type="ECO:0000256" key="5">
    <source>
        <dbReference type="ARBA" id="ARBA00022729"/>
    </source>
</evidence>
<dbReference type="PANTHER" id="PTHR30069">
    <property type="entry name" value="TONB-DEPENDENT OUTER MEMBRANE RECEPTOR"/>
    <property type="match status" value="1"/>
</dbReference>
<keyword evidence="5" id="KW-0732">Signal</keyword>
<dbReference type="Gene3D" id="2.170.130.10">
    <property type="entry name" value="TonB-dependent receptor, plug domain"/>
    <property type="match status" value="1"/>
</dbReference>
<dbReference type="OrthoDB" id="9795928at2"/>
<keyword evidence="3 10" id="KW-1134">Transmembrane beta strand</keyword>
<dbReference type="InterPro" id="IPR008969">
    <property type="entry name" value="CarboxyPept-like_regulatory"/>
</dbReference>
<keyword evidence="15" id="KW-1185">Reference proteome</keyword>
<evidence type="ECO:0000256" key="3">
    <source>
        <dbReference type="ARBA" id="ARBA00022452"/>
    </source>
</evidence>
<dbReference type="InterPro" id="IPR036942">
    <property type="entry name" value="Beta-barrel_TonB_sf"/>
</dbReference>